<dbReference type="CDD" id="cd18793">
    <property type="entry name" value="SF2_C_SNF"/>
    <property type="match status" value="1"/>
</dbReference>
<dbReference type="SMART" id="SM00490">
    <property type="entry name" value="HELICc"/>
    <property type="match status" value="1"/>
</dbReference>
<accession>D8TJV6</accession>
<dbReference type="Pfam" id="PF00271">
    <property type="entry name" value="Helicase_C"/>
    <property type="match status" value="1"/>
</dbReference>
<dbReference type="InterPro" id="IPR001650">
    <property type="entry name" value="Helicase_C-like"/>
</dbReference>
<dbReference type="Gene3D" id="3.40.50.10810">
    <property type="entry name" value="Tandem AAA-ATPase domain"/>
    <property type="match status" value="1"/>
</dbReference>
<evidence type="ECO:0000256" key="3">
    <source>
        <dbReference type="SAM" id="MobiDB-lite"/>
    </source>
</evidence>
<dbReference type="InterPro" id="IPR002044">
    <property type="entry name" value="CBM20"/>
</dbReference>
<evidence type="ECO:0000256" key="1">
    <source>
        <dbReference type="ARBA" id="ARBA00022801"/>
    </source>
</evidence>
<dbReference type="AlphaFoldDB" id="D8TJV6"/>
<dbReference type="GO" id="GO:0005524">
    <property type="term" value="F:ATP binding"/>
    <property type="evidence" value="ECO:0007669"/>
    <property type="project" value="InterPro"/>
</dbReference>
<feature type="compositionally biased region" description="Low complexity" evidence="3">
    <location>
        <begin position="214"/>
        <end position="228"/>
    </location>
</feature>
<dbReference type="InterPro" id="IPR027417">
    <property type="entry name" value="P-loop_NTPase"/>
</dbReference>
<dbReference type="InParanoid" id="D8TJV6"/>
<dbReference type="SMART" id="SM01065">
    <property type="entry name" value="CBM_2"/>
    <property type="match status" value="1"/>
</dbReference>
<dbReference type="SMART" id="SM00487">
    <property type="entry name" value="DEXDc"/>
    <property type="match status" value="1"/>
</dbReference>
<keyword evidence="8" id="KW-1185">Reference proteome</keyword>
<reference evidence="7 8" key="1">
    <citation type="journal article" date="2010" name="Science">
        <title>Genomic analysis of organismal complexity in the multicellular green alga Volvox carteri.</title>
        <authorList>
            <person name="Prochnik S.E."/>
            <person name="Umen J."/>
            <person name="Nedelcu A.M."/>
            <person name="Hallmann A."/>
            <person name="Miller S.M."/>
            <person name="Nishii I."/>
            <person name="Ferris P."/>
            <person name="Kuo A."/>
            <person name="Mitros T."/>
            <person name="Fritz-Laylin L.K."/>
            <person name="Hellsten U."/>
            <person name="Chapman J."/>
            <person name="Simakov O."/>
            <person name="Rensing S.A."/>
            <person name="Terry A."/>
            <person name="Pangilinan J."/>
            <person name="Kapitonov V."/>
            <person name="Jurka J."/>
            <person name="Salamov A."/>
            <person name="Shapiro H."/>
            <person name="Schmutz J."/>
            <person name="Grimwood J."/>
            <person name="Lindquist E."/>
            <person name="Lucas S."/>
            <person name="Grigoriev I.V."/>
            <person name="Schmitt R."/>
            <person name="Kirk D."/>
            <person name="Rokhsar D.S."/>
        </authorList>
    </citation>
    <scope>NUCLEOTIDE SEQUENCE [LARGE SCALE GENOMIC DNA]</scope>
    <source>
        <strain evidence="8">f. Nagariensis / Eve</strain>
    </source>
</reference>
<evidence type="ECO:0008006" key="9">
    <source>
        <dbReference type="Google" id="ProtNLM"/>
    </source>
</evidence>
<dbReference type="InterPro" id="IPR013783">
    <property type="entry name" value="Ig-like_fold"/>
</dbReference>
<dbReference type="Proteomes" id="UP000001058">
    <property type="component" value="Unassembled WGS sequence"/>
</dbReference>
<dbReference type="PROSITE" id="PS51194">
    <property type="entry name" value="HELICASE_CTER"/>
    <property type="match status" value="1"/>
</dbReference>
<dbReference type="PANTHER" id="PTHR45629">
    <property type="entry name" value="SNF2/RAD54 FAMILY MEMBER"/>
    <property type="match status" value="1"/>
</dbReference>
<evidence type="ECO:0000313" key="7">
    <source>
        <dbReference type="EMBL" id="EFJ51955.1"/>
    </source>
</evidence>
<dbReference type="GO" id="GO:0015616">
    <property type="term" value="F:DNA translocase activity"/>
    <property type="evidence" value="ECO:0007669"/>
    <property type="project" value="TreeGrafter"/>
</dbReference>
<feature type="region of interest" description="Disordered" evidence="3">
    <location>
        <begin position="742"/>
        <end position="767"/>
    </location>
</feature>
<dbReference type="RefSeq" id="XP_002946729.1">
    <property type="nucleotide sequence ID" value="XM_002946683.1"/>
</dbReference>
<evidence type="ECO:0000259" key="4">
    <source>
        <dbReference type="PROSITE" id="PS51166"/>
    </source>
</evidence>
<evidence type="ECO:0000259" key="5">
    <source>
        <dbReference type="PROSITE" id="PS51192"/>
    </source>
</evidence>
<dbReference type="Gene3D" id="3.40.50.300">
    <property type="entry name" value="P-loop containing nucleotide triphosphate hydrolases"/>
    <property type="match status" value="1"/>
</dbReference>
<protein>
    <recommendedName>
        <fullName evidence="9">SNF2 super family</fullName>
    </recommendedName>
</protein>
<dbReference type="PROSITE" id="PS51166">
    <property type="entry name" value="CBM20"/>
    <property type="match status" value="1"/>
</dbReference>
<dbReference type="InterPro" id="IPR014001">
    <property type="entry name" value="Helicase_ATP-bd"/>
</dbReference>
<feature type="domain" description="Helicase ATP-binding" evidence="5">
    <location>
        <begin position="386"/>
        <end position="558"/>
    </location>
</feature>
<evidence type="ECO:0000259" key="6">
    <source>
        <dbReference type="PROSITE" id="PS51194"/>
    </source>
</evidence>
<feature type="compositionally biased region" description="Low complexity" evidence="3">
    <location>
        <begin position="635"/>
        <end position="653"/>
    </location>
</feature>
<keyword evidence="1" id="KW-0378">Hydrolase</keyword>
<feature type="region of interest" description="Disordered" evidence="3">
    <location>
        <begin position="1154"/>
        <end position="1229"/>
    </location>
</feature>
<dbReference type="InterPro" id="IPR038718">
    <property type="entry name" value="SNF2-like_sf"/>
</dbReference>
<dbReference type="GO" id="GO:0016787">
    <property type="term" value="F:hydrolase activity"/>
    <property type="evidence" value="ECO:0007669"/>
    <property type="project" value="UniProtKB-KW"/>
</dbReference>
<name>D8TJV6_VOLCA</name>
<dbReference type="PANTHER" id="PTHR45629:SF7">
    <property type="entry name" value="DNA EXCISION REPAIR PROTEIN ERCC-6-RELATED"/>
    <property type="match status" value="1"/>
</dbReference>
<dbReference type="Pfam" id="PF00176">
    <property type="entry name" value="SNF2-rel_dom"/>
    <property type="match status" value="1"/>
</dbReference>
<feature type="non-terminal residue" evidence="7">
    <location>
        <position position="1229"/>
    </location>
</feature>
<feature type="domain" description="Helicase C-terminal" evidence="6">
    <location>
        <begin position="792"/>
        <end position="951"/>
    </location>
</feature>
<dbReference type="InterPro" id="IPR013784">
    <property type="entry name" value="Carb-bd-like_fold"/>
</dbReference>
<dbReference type="FunFam" id="3.40.50.10810:FF:000094">
    <property type="entry name" value="DNA excision repair protein ERCC-6"/>
    <property type="match status" value="1"/>
</dbReference>
<evidence type="ECO:0000313" key="8">
    <source>
        <dbReference type="Proteomes" id="UP000001058"/>
    </source>
</evidence>
<keyword evidence="2" id="KW-0175">Coiled coil</keyword>
<dbReference type="GeneID" id="9618089"/>
<dbReference type="Gene3D" id="2.60.40.10">
    <property type="entry name" value="Immunoglobulins"/>
    <property type="match status" value="1"/>
</dbReference>
<dbReference type="FunCoup" id="D8TJV6">
    <property type="interactions" value="63"/>
</dbReference>
<dbReference type="Gene3D" id="1.20.120.850">
    <property type="entry name" value="SWI2/SNF2 ATPases, N-terminal domain"/>
    <property type="match status" value="1"/>
</dbReference>
<dbReference type="GO" id="GO:2001070">
    <property type="term" value="F:starch binding"/>
    <property type="evidence" value="ECO:0007669"/>
    <property type="project" value="InterPro"/>
</dbReference>
<feature type="region of interest" description="Disordered" evidence="3">
    <location>
        <begin position="272"/>
        <end position="320"/>
    </location>
</feature>
<gene>
    <name evidence="7" type="ORF">VOLCADRAFT_120362</name>
</gene>
<feature type="region of interest" description="Disordered" evidence="3">
    <location>
        <begin position="612"/>
        <end position="660"/>
    </location>
</feature>
<feature type="coiled-coil region" evidence="2">
    <location>
        <begin position="1062"/>
        <end position="1122"/>
    </location>
</feature>
<sequence length="1229" mass="133771">MFALDRFGFDTRCDAFDVRQVPVEIDVEALQKRLEARAKAMIQLEEQEVASRTKVKFVLKQKIGLGECWKVVGRCPELGNMLPEVAPYMQWNNGDVWTYEAKIRPGTFQFKAVLRKPDGQYLWEDGKERIIEVPFGEPADLEIQITDVKFKRRTFNESTSINMLKEVQPNSYLSRCTTVNSDKVSAPKSGPENSLLAAASSMRLPNSEDELEDYSSSSSSSSSSLSEDGPSVPRSIPRRRLVRLDKSRSAANEQPVDDLLKGIASLDLRPAATQRAGRPSAAPNGSAVHAMPGSSPSNVAPPQAPSEASGDSDTSESDSDKDVAPFYERLVPSLGAKATAAKATSSAPPKPEPGSLVLGEDQQYVLGAHVAQKLYPHQVQGVKWLWNLFSMQRGGILGDDMGLGKTMQISAFLAGLFGSQLVRRAIIIAPKTLLPHWIKELTVCGLRNLTHEFFGNSESERSAALRGVVSGRGVIVTTYGMVQHNSEQLARPAHSSRDHAFTWDVMLLDEGHKIKNPKMKLVEHLNKLPARVRVIISGTPIQNNLMEMHSLFDFTTTGLLGDAKTFKKNYERPITKGLDKEATARERQTGAAIAAELRQRVEPYFLRREKKDVLRNDSSSSSNDVGGRGDATSESGPSSSSGSAAGVAPQVGQRARGLPRKNDMRKIYTAFLHTDSVRQVLNEKASPLAAITVLKKICDHPALLSQRAANNVIKGAHRWAKHGGSQRREMDDFIVYSDEDIVDSSDSDDAEGGKHGDGEPPAGWLEDGAGLDTELARELEQRGAEASCKSAFVLALLGRLHAEGHRTLIFSQSKVMLSILEAGVKAMKLSYCRIDGDVASAEERQAHVQRFQNSNIPVFLLTSQVGGLGLTLTAADRVIIVDPAWNPSVDDQSVDRAYRMGQTRDVVVYRLITCGTVEEKIYRRQVFKGGLSKTGTEEGIQFRYFTQTELRDLFSVTTEGLQQSVTQSQLHEMHGHQRDASEDVRRHLEQVRRMDSVAGIHDHNLLFTRRPDEHVPSAQEGRAILNQMTGSGPVGLDALTAKLGSGLKLDSRVEDTKRQAQINELRNEVVKSKNAIANYESFISSGKAGAMPDRGAKVRAVLQEVRTKLEAQLAQLAALEGRNVDAATPDAGTGPDTGGTRTLPAAVLVTAAQGAASGPHLSQPQSERPPGPTLGGRRFGAGLRSRSLGNGDSTKSESALQATGQDQPHKQQSAGMPCSSRDPVNGAVK</sequence>
<organism evidence="8">
    <name type="scientific">Volvox carteri f. nagariensis</name>
    <dbReference type="NCBI Taxonomy" id="3068"/>
    <lineage>
        <taxon>Eukaryota</taxon>
        <taxon>Viridiplantae</taxon>
        <taxon>Chlorophyta</taxon>
        <taxon>core chlorophytes</taxon>
        <taxon>Chlorophyceae</taxon>
        <taxon>CS clade</taxon>
        <taxon>Chlamydomonadales</taxon>
        <taxon>Volvocaceae</taxon>
        <taxon>Volvox</taxon>
    </lineage>
</organism>
<dbReference type="eggNOG" id="KOG0387">
    <property type="taxonomic scope" value="Eukaryota"/>
</dbReference>
<feature type="region of interest" description="Disordered" evidence="3">
    <location>
        <begin position="204"/>
        <end position="256"/>
    </location>
</feature>
<dbReference type="SUPFAM" id="SSF52540">
    <property type="entry name" value="P-loop containing nucleoside triphosphate hydrolases"/>
    <property type="match status" value="2"/>
</dbReference>
<dbReference type="STRING" id="3068.D8TJV6"/>
<dbReference type="PROSITE" id="PS51192">
    <property type="entry name" value="HELICASE_ATP_BIND_1"/>
    <property type="match status" value="1"/>
</dbReference>
<dbReference type="InterPro" id="IPR050496">
    <property type="entry name" value="SNF2_RAD54_helicase_repair"/>
</dbReference>
<dbReference type="OrthoDB" id="413460at2759"/>
<feature type="compositionally biased region" description="Polar residues" evidence="3">
    <location>
        <begin position="1187"/>
        <end position="1214"/>
    </location>
</feature>
<dbReference type="EMBL" id="GL378325">
    <property type="protein sequence ID" value="EFJ51955.1"/>
    <property type="molecule type" value="Genomic_DNA"/>
</dbReference>
<dbReference type="InterPro" id="IPR000330">
    <property type="entry name" value="SNF2_N"/>
</dbReference>
<dbReference type="SUPFAM" id="SSF49452">
    <property type="entry name" value="Starch-binding domain-like"/>
    <property type="match status" value="1"/>
</dbReference>
<dbReference type="InterPro" id="IPR049730">
    <property type="entry name" value="SNF2/RAD54-like_C"/>
</dbReference>
<dbReference type="Pfam" id="PF00686">
    <property type="entry name" value="CBM_20"/>
    <property type="match status" value="1"/>
</dbReference>
<dbReference type="KEGG" id="vcn:VOLCADRAFT_120362"/>
<proteinExistence type="predicted"/>
<feature type="domain" description="CBM20" evidence="4">
    <location>
        <begin position="47"/>
        <end position="157"/>
    </location>
</feature>
<evidence type="ECO:0000256" key="2">
    <source>
        <dbReference type="SAM" id="Coils"/>
    </source>
</evidence>